<feature type="region of interest" description="Disordered" evidence="6">
    <location>
        <begin position="181"/>
        <end position="227"/>
    </location>
</feature>
<sequence length="227" mass="25492">MKESEQLKVEKREVFGRKVKNLRKQGILPANIYGKKIKSLAVQLPKEDFLDVFEEGGEAELLYLRVKGEKEKRPVLVSNVQIHPVSGEVLHVDFQQVDLSQETTVEVPLKFVGESPAVKEGKGMLLELVNEIQLTCLPTNIPREIEVDISVLKEADQQLMVKDLKLPKNVKTEIDPEEAICKIEPPKATAEEIEEEKQAEAEAEAGAEAEAEKDEEVPAEEKEEESK</sequence>
<dbReference type="HAMAP" id="MF_01334">
    <property type="entry name" value="Ribosomal_bL25_CTC"/>
    <property type="match status" value="1"/>
</dbReference>
<accession>A0A1W9NWT8</accession>
<organism evidence="9 10">
    <name type="scientific">candidate division CPR3 bacterium 4484_211</name>
    <dbReference type="NCBI Taxonomy" id="1968527"/>
    <lineage>
        <taxon>Bacteria</taxon>
        <taxon>Bacteria division CPR3</taxon>
    </lineage>
</organism>
<dbReference type="Gene3D" id="2.170.120.20">
    <property type="entry name" value="Ribosomal protein L25, beta domain"/>
    <property type="match status" value="1"/>
</dbReference>
<dbReference type="PANTHER" id="PTHR33284">
    <property type="entry name" value="RIBOSOMAL PROTEIN L25/GLN-TRNA SYNTHETASE, ANTI-CODON-BINDING DOMAIN-CONTAINING PROTEIN"/>
    <property type="match status" value="1"/>
</dbReference>
<keyword evidence="2 5" id="KW-0694">RNA-binding</keyword>
<dbReference type="SUPFAM" id="SSF50715">
    <property type="entry name" value="Ribosomal protein L25-like"/>
    <property type="match status" value="1"/>
</dbReference>
<evidence type="ECO:0000256" key="3">
    <source>
        <dbReference type="ARBA" id="ARBA00022980"/>
    </source>
</evidence>
<dbReference type="InterPro" id="IPR001021">
    <property type="entry name" value="Ribosomal_bL25_long"/>
</dbReference>
<keyword evidence="3 5" id="KW-0689">Ribosomal protein</keyword>
<comment type="subunit">
    <text evidence="5">Part of the 50S ribosomal subunit; part of the 5S rRNA/L5/L18/L25 subcomplex. Contacts the 5S rRNA. Binds to the 5S rRNA independently of L5 and L18.</text>
</comment>
<feature type="domain" description="Large ribosomal subunit protein bL25 L25" evidence="7">
    <location>
        <begin position="7"/>
        <end position="94"/>
    </location>
</feature>
<comment type="similarity">
    <text evidence="5">Belongs to the bacterial ribosomal protein bL25 family. CTC subfamily.</text>
</comment>
<keyword evidence="1 5" id="KW-0699">rRNA-binding</keyword>
<dbReference type="GO" id="GO:0006412">
    <property type="term" value="P:translation"/>
    <property type="evidence" value="ECO:0007669"/>
    <property type="project" value="UniProtKB-UniRule"/>
</dbReference>
<dbReference type="InterPro" id="IPR029751">
    <property type="entry name" value="Ribosomal_L25_dom"/>
</dbReference>
<dbReference type="EMBL" id="MZGJ01000033">
    <property type="protein sequence ID" value="OQX50470.1"/>
    <property type="molecule type" value="Genomic_DNA"/>
</dbReference>
<dbReference type="GO" id="GO:0022625">
    <property type="term" value="C:cytosolic large ribosomal subunit"/>
    <property type="evidence" value="ECO:0007669"/>
    <property type="project" value="TreeGrafter"/>
</dbReference>
<evidence type="ECO:0000256" key="1">
    <source>
        <dbReference type="ARBA" id="ARBA00022730"/>
    </source>
</evidence>
<dbReference type="PANTHER" id="PTHR33284:SF1">
    <property type="entry name" value="RIBOSOMAL PROTEIN L25_GLN-TRNA SYNTHETASE, ANTI-CODON-BINDING DOMAIN-CONTAINING PROTEIN"/>
    <property type="match status" value="1"/>
</dbReference>
<evidence type="ECO:0000256" key="5">
    <source>
        <dbReference type="HAMAP-Rule" id="MF_01334"/>
    </source>
</evidence>
<dbReference type="InterPro" id="IPR037121">
    <property type="entry name" value="Ribosomal_bL25_C"/>
</dbReference>
<dbReference type="STRING" id="1968527.B5M47_03800"/>
<evidence type="ECO:0000256" key="4">
    <source>
        <dbReference type="ARBA" id="ARBA00023274"/>
    </source>
</evidence>
<dbReference type="GO" id="GO:0003735">
    <property type="term" value="F:structural constituent of ribosome"/>
    <property type="evidence" value="ECO:0007669"/>
    <property type="project" value="InterPro"/>
</dbReference>
<evidence type="ECO:0000313" key="9">
    <source>
        <dbReference type="EMBL" id="OQX50470.1"/>
    </source>
</evidence>
<feature type="domain" description="Large ribosomal subunit protein bL25 beta" evidence="8">
    <location>
        <begin position="103"/>
        <end position="187"/>
    </location>
</feature>
<feature type="compositionally biased region" description="Acidic residues" evidence="6">
    <location>
        <begin position="191"/>
        <end position="227"/>
    </location>
</feature>
<proteinExistence type="inferred from homology"/>
<evidence type="ECO:0000259" key="7">
    <source>
        <dbReference type="Pfam" id="PF01386"/>
    </source>
</evidence>
<dbReference type="InterPro" id="IPR020057">
    <property type="entry name" value="Ribosomal_bL25_b-dom"/>
</dbReference>
<evidence type="ECO:0000256" key="6">
    <source>
        <dbReference type="SAM" id="MobiDB-lite"/>
    </source>
</evidence>
<dbReference type="Pfam" id="PF14693">
    <property type="entry name" value="Ribosomal_TL5_C"/>
    <property type="match status" value="1"/>
</dbReference>
<protein>
    <recommendedName>
        <fullName evidence="5">Large ribosomal subunit protein bL25</fullName>
    </recommendedName>
    <alternativeName>
        <fullName evidence="5">General stress protein CTC</fullName>
    </alternativeName>
</protein>
<dbReference type="Gene3D" id="2.40.240.10">
    <property type="entry name" value="Ribosomal Protein L25, Chain P"/>
    <property type="match status" value="1"/>
</dbReference>
<name>A0A1W9NWT8_UNCC3</name>
<evidence type="ECO:0000259" key="8">
    <source>
        <dbReference type="Pfam" id="PF14693"/>
    </source>
</evidence>
<keyword evidence="4 5" id="KW-0687">Ribonucleoprotein</keyword>
<dbReference type="GO" id="GO:0008097">
    <property type="term" value="F:5S rRNA binding"/>
    <property type="evidence" value="ECO:0007669"/>
    <property type="project" value="InterPro"/>
</dbReference>
<comment type="function">
    <text evidence="5">This is one of the proteins that binds to the 5S RNA in the ribosome where it forms part of the central protuberance.</text>
</comment>
<dbReference type="InterPro" id="IPR011035">
    <property type="entry name" value="Ribosomal_bL25/Gln-tRNA_synth"/>
</dbReference>
<dbReference type="CDD" id="cd00495">
    <property type="entry name" value="Ribosomal_L25_TL5_CTC"/>
    <property type="match status" value="1"/>
</dbReference>
<comment type="caution">
    <text evidence="9">The sequence shown here is derived from an EMBL/GenBank/DDBJ whole genome shotgun (WGS) entry which is preliminary data.</text>
</comment>
<dbReference type="AlphaFoldDB" id="A0A1W9NWT8"/>
<dbReference type="Proteomes" id="UP000192520">
    <property type="component" value="Unassembled WGS sequence"/>
</dbReference>
<reference evidence="10" key="1">
    <citation type="submission" date="2017-03" db="EMBL/GenBank/DDBJ databases">
        <title>Novel pathways for hydrocarbon cycling and metabolic interdependencies in hydrothermal sediment communities.</title>
        <authorList>
            <person name="Dombrowski N."/>
            <person name="Seitz K."/>
            <person name="Teske A."/>
            <person name="Baker B."/>
        </authorList>
    </citation>
    <scope>NUCLEOTIDE SEQUENCE [LARGE SCALE GENOMIC DNA]</scope>
</reference>
<dbReference type="InterPro" id="IPR020930">
    <property type="entry name" value="Ribosomal_uL5_bac-type"/>
</dbReference>
<evidence type="ECO:0000256" key="2">
    <source>
        <dbReference type="ARBA" id="ARBA00022884"/>
    </source>
</evidence>
<gene>
    <name evidence="5" type="primary">rplY</name>
    <name evidence="5" type="synonym">ctc</name>
    <name evidence="9" type="ORF">B5M47_03800</name>
</gene>
<dbReference type="NCBIfam" id="TIGR00731">
    <property type="entry name" value="bL25_bact_ctc"/>
    <property type="match status" value="1"/>
</dbReference>
<dbReference type="Pfam" id="PF01386">
    <property type="entry name" value="Ribosomal_L25p"/>
    <property type="match status" value="1"/>
</dbReference>
<evidence type="ECO:0000313" key="10">
    <source>
        <dbReference type="Proteomes" id="UP000192520"/>
    </source>
</evidence>
<dbReference type="InterPro" id="IPR020056">
    <property type="entry name" value="Rbsml_bL25/Gln-tRNA_synth_N"/>
</dbReference>